<dbReference type="EMBL" id="JACHCE010000011">
    <property type="protein sequence ID" value="MBB5639012.1"/>
    <property type="molecule type" value="Genomic_DNA"/>
</dbReference>
<name>A0A7W8ZRS2_9SPHI</name>
<gene>
    <name evidence="1" type="ORF">HDE68_004950</name>
</gene>
<organism evidence="1 2">
    <name type="scientific">Pedobacter cryoconitis</name>
    <dbReference type="NCBI Taxonomy" id="188932"/>
    <lineage>
        <taxon>Bacteria</taxon>
        <taxon>Pseudomonadati</taxon>
        <taxon>Bacteroidota</taxon>
        <taxon>Sphingobacteriia</taxon>
        <taxon>Sphingobacteriales</taxon>
        <taxon>Sphingobacteriaceae</taxon>
        <taxon>Pedobacter</taxon>
    </lineage>
</organism>
<dbReference type="AlphaFoldDB" id="A0A7W8ZRS2"/>
<reference evidence="1 2" key="1">
    <citation type="submission" date="2020-08" db="EMBL/GenBank/DDBJ databases">
        <title>Genomic Encyclopedia of Type Strains, Phase IV (KMG-V): Genome sequencing to study the core and pangenomes of soil and plant-associated prokaryotes.</title>
        <authorList>
            <person name="Whitman W."/>
        </authorList>
    </citation>
    <scope>NUCLEOTIDE SEQUENCE [LARGE SCALE GENOMIC DNA]</scope>
    <source>
        <strain evidence="1 2">S3M1</strain>
    </source>
</reference>
<proteinExistence type="predicted"/>
<protein>
    <submittedName>
        <fullName evidence="1">Uncharacterized protein</fullName>
    </submittedName>
</protein>
<comment type="caution">
    <text evidence="1">The sequence shown here is derived from an EMBL/GenBank/DDBJ whole genome shotgun (WGS) entry which is preliminary data.</text>
</comment>
<evidence type="ECO:0000313" key="1">
    <source>
        <dbReference type="EMBL" id="MBB5639012.1"/>
    </source>
</evidence>
<sequence>MAVPLLPLAGDILDRYKDHPLCINHNKALPVSTNQKMNEYLAEIDVLSDVVKTLGNRIAKRTFATTVTAFRVSFHLW</sequence>
<dbReference type="RefSeq" id="WP_183884882.1">
    <property type="nucleotide sequence ID" value="NZ_JACHCE010000011.1"/>
</dbReference>
<dbReference type="Proteomes" id="UP000537204">
    <property type="component" value="Unassembled WGS sequence"/>
</dbReference>
<evidence type="ECO:0000313" key="2">
    <source>
        <dbReference type="Proteomes" id="UP000537204"/>
    </source>
</evidence>
<accession>A0A7W8ZRS2</accession>